<dbReference type="PANTHER" id="PTHR43394:SF1">
    <property type="entry name" value="ATP-BINDING CASSETTE SUB-FAMILY B MEMBER 10, MITOCHONDRIAL"/>
    <property type="match status" value="1"/>
</dbReference>
<dbReference type="EMBL" id="JACDUR010000006">
    <property type="protein sequence ID" value="MBA2894785.1"/>
    <property type="molecule type" value="Genomic_DNA"/>
</dbReference>
<feature type="transmembrane region" description="Helical" evidence="5">
    <location>
        <begin position="158"/>
        <end position="177"/>
    </location>
</feature>
<keyword evidence="2 5" id="KW-0812">Transmembrane</keyword>
<keyword evidence="9" id="KW-1185">Reference proteome</keyword>
<feature type="transmembrane region" description="Helical" evidence="5">
    <location>
        <begin position="127"/>
        <end position="152"/>
    </location>
</feature>
<dbReference type="AlphaFoldDB" id="A0A7W0CPP0"/>
<evidence type="ECO:0000256" key="2">
    <source>
        <dbReference type="ARBA" id="ARBA00022692"/>
    </source>
</evidence>
<dbReference type="Gene3D" id="3.40.50.300">
    <property type="entry name" value="P-loop containing nucleotide triphosphate hydrolases"/>
    <property type="match status" value="1"/>
</dbReference>
<name>A0A7W0CPP0_9ACTN</name>
<protein>
    <submittedName>
        <fullName evidence="8">ABC-type multidrug transport system fused ATPase/permease subunit</fullName>
    </submittedName>
</protein>
<dbReference type="Gene3D" id="1.20.1560.10">
    <property type="entry name" value="ABC transporter type 1, transmembrane domain"/>
    <property type="match status" value="1"/>
</dbReference>
<dbReference type="SUPFAM" id="SSF90123">
    <property type="entry name" value="ABC transporter transmembrane region"/>
    <property type="match status" value="1"/>
</dbReference>
<feature type="domain" description="ABC transporter" evidence="6">
    <location>
        <begin position="284"/>
        <end position="541"/>
    </location>
</feature>
<accession>A0A7W0CPP0</accession>
<feature type="transmembrane region" description="Helical" evidence="5">
    <location>
        <begin position="20"/>
        <end position="41"/>
    </location>
</feature>
<dbReference type="GO" id="GO:0016887">
    <property type="term" value="F:ATP hydrolysis activity"/>
    <property type="evidence" value="ECO:0007669"/>
    <property type="project" value="InterPro"/>
</dbReference>
<evidence type="ECO:0000259" key="7">
    <source>
        <dbReference type="PROSITE" id="PS50929"/>
    </source>
</evidence>
<dbReference type="InterPro" id="IPR039421">
    <property type="entry name" value="Type_1_exporter"/>
</dbReference>
<dbReference type="InterPro" id="IPR003439">
    <property type="entry name" value="ABC_transporter-like_ATP-bd"/>
</dbReference>
<feature type="transmembrane region" description="Helical" evidence="5">
    <location>
        <begin position="235"/>
        <end position="262"/>
    </location>
</feature>
<dbReference type="PROSITE" id="PS50929">
    <property type="entry name" value="ABC_TM1F"/>
    <property type="match status" value="1"/>
</dbReference>
<dbReference type="GO" id="GO:0005886">
    <property type="term" value="C:plasma membrane"/>
    <property type="evidence" value="ECO:0007669"/>
    <property type="project" value="UniProtKB-SubCell"/>
</dbReference>
<dbReference type="Proteomes" id="UP000530928">
    <property type="component" value="Unassembled WGS sequence"/>
</dbReference>
<gene>
    <name evidence="8" type="ORF">HNR30_006157</name>
</gene>
<evidence type="ECO:0000256" key="5">
    <source>
        <dbReference type="SAM" id="Phobius"/>
    </source>
</evidence>
<dbReference type="RefSeq" id="WP_220134157.1">
    <property type="nucleotide sequence ID" value="NZ_BAABAM010000004.1"/>
</dbReference>
<keyword evidence="4 5" id="KW-0472">Membrane</keyword>
<organism evidence="8 9">
    <name type="scientific">Nonomuraea soli</name>
    <dbReference type="NCBI Taxonomy" id="1032476"/>
    <lineage>
        <taxon>Bacteria</taxon>
        <taxon>Bacillati</taxon>
        <taxon>Actinomycetota</taxon>
        <taxon>Actinomycetes</taxon>
        <taxon>Streptosporangiales</taxon>
        <taxon>Streptosporangiaceae</taxon>
        <taxon>Nonomuraea</taxon>
    </lineage>
</organism>
<dbReference type="InterPro" id="IPR027417">
    <property type="entry name" value="P-loop_NTPase"/>
</dbReference>
<evidence type="ECO:0000259" key="6">
    <source>
        <dbReference type="PROSITE" id="PS50893"/>
    </source>
</evidence>
<feature type="transmembrane region" description="Helical" evidence="5">
    <location>
        <begin position="268"/>
        <end position="293"/>
    </location>
</feature>
<evidence type="ECO:0000256" key="3">
    <source>
        <dbReference type="ARBA" id="ARBA00022989"/>
    </source>
</evidence>
<evidence type="ECO:0000313" key="9">
    <source>
        <dbReference type="Proteomes" id="UP000530928"/>
    </source>
</evidence>
<dbReference type="PROSITE" id="PS50893">
    <property type="entry name" value="ABC_TRANSPORTER_2"/>
    <property type="match status" value="1"/>
</dbReference>
<dbReference type="PANTHER" id="PTHR43394">
    <property type="entry name" value="ATP-DEPENDENT PERMEASE MDL1, MITOCHONDRIAL"/>
    <property type="match status" value="1"/>
</dbReference>
<evidence type="ECO:0000256" key="1">
    <source>
        <dbReference type="ARBA" id="ARBA00004651"/>
    </source>
</evidence>
<sequence length="541" mass="56357">MKAAFRYLCWLAWSQKGRVALGATLGSLWMVGLTLPPYLLSRAIDDGLATGDASALTAWTGALLATGVATAWLAGMRHRTMTKIRMDANFRTVGRLVEQVNRLGASLTGRLSAGEVVTIGIGDVITIAASLTVTGPGVGAVLSCVVVALLLLQVSVPLAVVVLVGVPVLVVAVGPLLRGHLRVQGDYRDSQGGLTGRLVDVIEGLRVLNAFGGKQAYAERFRHESAGLREQGYRVAALTSWISALGTGLPALFLAAVTWLAARLAAEGTITVGELVAVYGYIAMLIVPLSFFIEGGYQISHGLVAARQVTRFLALEPPAPGTAPAPGEPAFLHDPLSGLEVAPGRLTGLVSARPEESAAVLERLGGFEPAATWDGTPVGEIAGVRARVLVADHDAAIFTGTLREVLSGRGEHDDESLCAALHAAAAQDVAHHGLDSVIEAGGRNLSGGQRQRVRLARALLSGPDVLLAAEPTSALDATTEALVAERLRTARDGRTTVVATTSRLLLAQADTVCLLRDGRVVETGTHDDLLGSSPVYRAVLA</sequence>
<evidence type="ECO:0000313" key="8">
    <source>
        <dbReference type="EMBL" id="MBA2894785.1"/>
    </source>
</evidence>
<dbReference type="GO" id="GO:0015421">
    <property type="term" value="F:ABC-type oligopeptide transporter activity"/>
    <property type="evidence" value="ECO:0007669"/>
    <property type="project" value="TreeGrafter"/>
</dbReference>
<proteinExistence type="predicted"/>
<dbReference type="Pfam" id="PF00005">
    <property type="entry name" value="ABC_tran"/>
    <property type="match status" value="1"/>
</dbReference>
<comment type="caution">
    <text evidence="8">The sequence shown here is derived from an EMBL/GenBank/DDBJ whole genome shotgun (WGS) entry which is preliminary data.</text>
</comment>
<dbReference type="InterPro" id="IPR011527">
    <property type="entry name" value="ABC1_TM_dom"/>
</dbReference>
<dbReference type="InterPro" id="IPR017871">
    <property type="entry name" value="ABC_transporter-like_CS"/>
</dbReference>
<reference evidence="8 9" key="1">
    <citation type="submission" date="2020-07" db="EMBL/GenBank/DDBJ databases">
        <title>Genomic Encyclopedia of Type Strains, Phase IV (KMG-IV): sequencing the most valuable type-strain genomes for metagenomic binning, comparative biology and taxonomic classification.</title>
        <authorList>
            <person name="Goeker M."/>
        </authorList>
    </citation>
    <scope>NUCLEOTIDE SEQUENCE [LARGE SCALE GENOMIC DNA]</scope>
    <source>
        <strain evidence="8 9">DSM 45533</strain>
    </source>
</reference>
<evidence type="ECO:0000256" key="4">
    <source>
        <dbReference type="ARBA" id="ARBA00023136"/>
    </source>
</evidence>
<dbReference type="PROSITE" id="PS00211">
    <property type="entry name" value="ABC_TRANSPORTER_1"/>
    <property type="match status" value="1"/>
</dbReference>
<comment type="subcellular location">
    <subcellularLocation>
        <location evidence="1">Cell membrane</location>
        <topology evidence="1">Multi-pass membrane protein</topology>
    </subcellularLocation>
</comment>
<dbReference type="InterPro" id="IPR036640">
    <property type="entry name" value="ABC1_TM_sf"/>
</dbReference>
<dbReference type="GO" id="GO:0005524">
    <property type="term" value="F:ATP binding"/>
    <property type="evidence" value="ECO:0007669"/>
    <property type="project" value="InterPro"/>
</dbReference>
<feature type="domain" description="ABC transmembrane type-1" evidence="7">
    <location>
        <begin position="20"/>
        <end position="301"/>
    </location>
</feature>
<dbReference type="SUPFAM" id="SSF52540">
    <property type="entry name" value="P-loop containing nucleoside triphosphate hydrolases"/>
    <property type="match status" value="1"/>
</dbReference>
<dbReference type="Pfam" id="PF00664">
    <property type="entry name" value="ABC_membrane"/>
    <property type="match status" value="1"/>
</dbReference>
<feature type="transmembrane region" description="Helical" evidence="5">
    <location>
        <begin position="53"/>
        <end position="75"/>
    </location>
</feature>
<keyword evidence="3 5" id="KW-1133">Transmembrane helix</keyword>